<comment type="subcellular location">
    <subcellularLocation>
        <location evidence="1">Cytoplasm</location>
    </subcellularLocation>
</comment>
<keyword evidence="14" id="KW-0175">Coiled coil</keyword>
<evidence type="ECO:0000256" key="3">
    <source>
        <dbReference type="ARBA" id="ARBA00012466"/>
    </source>
</evidence>
<dbReference type="EC" id="2.3.2.17" evidence="3"/>
<evidence type="ECO:0000256" key="12">
    <source>
        <dbReference type="ARBA" id="ARBA00032233"/>
    </source>
</evidence>
<dbReference type="RefSeq" id="WP_271987180.1">
    <property type="nucleotide sequence ID" value="NZ_JAQMFS010000049.1"/>
</dbReference>
<keyword evidence="8" id="KW-0573">Peptidoglycan synthesis</keyword>
<dbReference type="Proteomes" id="UP001212217">
    <property type="component" value="Unassembled WGS sequence"/>
</dbReference>
<reference evidence="15" key="1">
    <citation type="submission" date="2023-08" db="EMBL/GenBank/DDBJ databases">
        <title>Dental plaque isolates bound by oral lectin ZG16B.</title>
        <authorList>
            <person name="Ghosh S."/>
        </authorList>
    </citation>
    <scope>NUCLEOTIDE SEQUENCE</scope>
    <source>
        <strain evidence="15">DP3_5B</strain>
    </source>
</reference>
<gene>
    <name evidence="15" type="ORF">PNO30_03500</name>
</gene>
<dbReference type="GO" id="GO:0009252">
    <property type="term" value="P:peptidoglycan biosynthetic process"/>
    <property type="evidence" value="ECO:0007669"/>
    <property type="project" value="UniProtKB-KW"/>
</dbReference>
<dbReference type="InterPro" id="IPR016181">
    <property type="entry name" value="Acyl_CoA_acyltransferase"/>
</dbReference>
<keyword evidence="9" id="KW-0012">Acyltransferase</keyword>
<dbReference type="SUPFAM" id="SSF55729">
    <property type="entry name" value="Acyl-CoA N-acyltransferases (Nat)"/>
    <property type="match status" value="2"/>
</dbReference>
<dbReference type="GO" id="GO:0008360">
    <property type="term" value="P:regulation of cell shape"/>
    <property type="evidence" value="ECO:0007669"/>
    <property type="project" value="UniProtKB-KW"/>
</dbReference>
<accession>A0AAW6B337</accession>
<dbReference type="GO" id="GO:0071555">
    <property type="term" value="P:cell wall organization"/>
    <property type="evidence" value="ECO:0007669"/>
    <property type="project" value="UniProtKB-KW"/>
</dbReference>
<dbReference type="PROSITE" id="PS51191">
    <property type="entry name" value="FEMABX"/>
    <property type="match status" value="1"/>
</dbReference>
<evidence type="ECO:0000256" key="6">
    <source>
        <dbReference type="ARBA" id="ARBA00022679"/>
    </source>
</evidence>
<dbReference type="SUPFAM" id="SSF46589">
    <property type="entry name" value="tRNA-binding arm"/>
    <property type="match status" value="1"/>
</dbReference>
<evidence type="ECO:0000256" key="8">
    <source>
        <dbReference type="ARBA" id="ARBA00022984"/>
    </source>
</evidence>
<evidence type="ECO:0000256" key="10">
    <source>
        <dbReference type="ARBA" id="ARBA00023316"/>
    </source>
</evidence>
<feature type="coiled-coil region" evidence="14">
    <location>
        <begin position="243"/>
        <end position="297"/>
    </location>
</feature>
<keyword evidence="6" id="KW-0808">Transferase</keyword>
<dbReference type="AlphaFoldDB" id="A0AAW6B337"/>
<evidence type="ECO:0000256" key="9">
    <source>
        <dbReference type="ARBA" id="ARBA00023315"/>
    </source>
</evidence>
<proteinExistence type="inferred from homology"/>
<sequence>MSFEIITQDEFNNHTKIVDSASFIQKVPMANLLEKRGFTIKYVAWKENGETLVSSIVFSKPMAGGLYMELKSGPIYTDESKLKDFYNGLKDYAKQQGVIELIVKPYNTYQEFNSDGEPIGEENKHFVRELVELGYTHDGLTTGYPDGEPDWHYVKDMKGITEETLVNSFGKKGKQLLKKAKSFGIKVRKLERDELQIFKDITASTSNRRDYSDKPLEYYEDFYDSFGEDAEFMIATINFEEYLLNLQSNKKTIVDKLEKLIEENPGEKKSAKFNRLSKELNREIETYDNRIEEAEGFISKYGKEEVVLSGSLFIYSGQESTYLFSGSYTEFNKFYSPTLLQEYVMLESIKRGIPLYNFLGIQGIFDGTDGVLRFKQNFNGYVVRKMGTFRYYPNPLKFKLIKLVKRILRR</sequence>
<dbReference type="GO" id="GO:0016755">
    <property type="term" value="F:aminoacyltransferase activity"/>
    <property type="evidence" value="ECO:0007669"/>
    <property type="project" value="InterPro"/>
</dbReference>
<dbReference type="InterPro" id="IPR003447">
    <property type="entry name" value="FEMABX"/>
</dbReference>
<evidence type="ECO:0000313" key="15">
    <source>
        <dbReference type="EMBL" id="MDB6185845.1"/>
    </source>
</evidence>
<keyword evidence="10" id="KW-0961">Cell wall biogenesis/degradation</keyword>
<keyword evidence="7" id="KW-0133">Cell shape</keyword>
<evidence type="ECO:0000256" key="2">
    <source>
        <dbReference type="ARBA" id="ARBA00009943"/>
    </source>
</evidence>
<organism evidence="15 16">
    <name type="scientific">Gemella haemolysans</name>
    <dbReference type="NCBI Taxonomy" id="1379"/>
    <lineage>
        <taxon>Bacteria</taxon>
        <taxon>Bacillati</taxon>
        <taxon>Bacillota</taxon>
        <taxon>Bacilli</taxon>
        <taxon>Bacillales</taxon>
        <taxon>Gemellaceae</taxon>
        <taxon>Gemella</taxon>
    </lineage>
</organism>
<evidence type="ECO:0000256" key="1">
    <source>
        <dbReference type="ARBA" id="ARBA00004496"/>
    </source>
</evidence>
<protein>
    <recommendedName>
        <fullName evidence="4">Aminoacyltransferase FemA</fullName>
        <ecNumber evidence="3">2.3.2.17</ecNumber>
    </recommendedName>
    <alternativeName>
        <fullName evidence="12">Factor essential for expression of methicillin resistance A</fullName>
    </alternativeName>
    <alternativeName>
        <fullName evidence="11">N-acetylmuramoyl-L-alanyl-D-glutamyl-L-lysyl-(N6-glycyl)-D-alanyl-D-alanine-diphosphoundecaprenyl-N-acetylglucosamine:glycine glycyltransferase</fullName>
    </alternativeName>
</protein>
<dbReference type="Pfam" id="PF02388">
    <property type="entry name" value="FemAB"/>
    <property type="match status" value="1"/>
</dbReference>
<dbReference type="PANTHER" id="PTHR36174">
    <property type="entry name" value="LIPID II:GLYCINE GLYCYLTRANSFERASE"/>
    <property type="match status" value="1"/>
</dbReference>
<comment type="similarity">
    <text evidence="2">Belongs to the FemABX family.</text>
</comment>
<dbReference type="EMBL" id="JAQMFS010000049">
    <property type="protein sequence ID" value="MDB6185845.1"/>
    <property type="molecule type" value="Genomic_DNA"/>
</dbReference>
<evidence type="ECO:0000256" key="14">
    <source>
        <dbReference type="SAM" id="Coils"/>
    </source>
</evidence>
<dbReference type="Gene3D" id="3.40.630.30">
    <property type="match status" value="2"/>
</dbReference>
<dbReference type="InterPro" id="IPR050644">
    <property type="entry name" value="PG_Glycine_Bridge_Synth"/>
</dbReference>
<evidence type="ECO:0000256" key="4">
    <source>
        <dbReference type="ARBA" id="ARBA00016236"/>
    </source>
</evidence>
<evidence type="ECO:0000256" key="7">
    <source>
        <dbReference type="ARBA" id="ARBA00022960"/>
    </source>
</evidence>
<dbReference type="PANTHER" id="PTHR36174:SF2">
    <property type="entry name" value="AMINOACYLTRANSFERASE FEMA"/>
    <property type="match status" value="1"/>
</dbReference>
<dbReference type="GO" id="GO:0005737">
    <property type="term" value="C:cytoplasm"/>
    <property type="evidence" value="ECO:0007669"/>
    <property type="project" value="UniProtKB-SubCell"/>
</dbReference>
<name>A0AAW6B337_9BACL</name>
<keyword evidence="5" id="KW-0963">Cytoplasm</keyword>
<dbReference type="GO" id="GO:0000166">
    <property type="term" value="F:nucleotide binding"/>
    <property type="evidence" value="ECO:0007669"/>
    <property type="project" value="InterPro"/>
</dbReference>
<evidence type="ECO:0000256" key="11">
    <source>
        <dbReference type="ARBA" id="ARBA00030706"/>
    </source>
</evidence>
<evidence type="ECO:0000256" key="5">
    <source>
        <dbReference type="ARBA" id="ARBA00022490"/>
    </source>
</evidence>
<evidence type="ECO:0000256" key="13">
    <source>
        <dbReference type="ARBA" id="ARBA00047483"/>
    </source>
</evidence>
<evidence type="ECO:0000313" key="16">
    <source>
        <dbReference type="Proteomes" id="UP001212217"/>
    </source>
</evidence>
<comment type="catalytic activity">
    <reaction evidence="13">
        <text>beta-D-GlcNAc-(1-&gt;4)-Mur2Ac(oyl-L-Ala-D-isoglutaminyl-L-Lys-(N(6)-Gly)-D-Ala-D-Ala)-di-trans,octa-cis-undecaprenyl diphosphate + 2 glycyl-tRNA(Gly) = MurNAc-L-Ala-D-isoglutaminyl-L-Lys-(N(6)-tri-Gly)-D-Ala-D-Ala-diphospho-di-trans,octa-cis-undecaprenyl-GlcNAc + 2 tRNA(Gly) + 2 H(+)</text>
        <dbReference type="Rhea" id="RHEA:30439"/>
        <dbReference type="Rhea" id="RHEA-COMP:9664"/>
        <dbReference type="Rhea" id="RHEA-COMP:9683"/>
        <dbReference type="ChEBI" id="CHEBI:15378"/>
        <dbReference type="ChEBI" id="CHEBI:62234"/>
        <dbReference type="ChEBI" id="CHEBI:62235"/>
        <dbReference type="ChEBI" id="CHEBI:78442"/>
        <dbReference type="ChEBI" id="CHEBI:78522"/>
        <dbReference type="EC" id="2.3.2.17"/>
    </reaction>
</comment>
<comment type="caution">
    <text evidence="15">The sequence shown here is derived from an EMBL/GenBank/DDBJ whole genome shotgun (WGS) entry which is preliminary data.</text>
</comment>
<dbReference type="InterPro" id="IPR010978">
    <property type="entry name" value="tRNA-bd_arm"/>
</dbReference>
<dbReference type="Gene3D" id="1.20.58.90">
    <property type="match status" value="1"/>
</dbReference>